<comment type="caution">
    <text evidence="1">The sequence shown here is derived from an EMBL/GenBank/DDBJ whole genome shotgun (WGS) entry which is preliminary data.</text>
</comment>
<evidence type="ECO:0008006" key="3">
    <source>
        <dbReference type="Google" id="ProtNLM"/>
    </source>
</evidence>
<dbReference type="EMBL" id="PQFF01000031">
    <property type="protein sequence ID" value="RHZ87668.1"/>
    <property type="molecule type" value="Genomic_DNA"/>
</dbReference>
<dbReference type="OrthoDB" id="2370836at2759"/>
<dbReference type="Proteomes" id="UP000266861">
    <property type="component" value="Unassembled WGS sequence"/>
</dbReference>
<protein>
    <recommendedName>
        <fullName evidence="3">HMG box domain-containing protein</fullName>
    </recommendedName>
</protein>
<proteinExistence type="predicted"/>
<dbReference type="AlphaFoldDB" id="A0A397JLI3"/>
<keyword evidence="2" id="KW-1185">Reference proteome</keyword>
<gene>
    <name evidence="1" type="ORF">Glove_33g177</name>
</gene>
<evidence type="ECO:0000313" key="2">
    <source>
        <dbReference type="Proteomes" id="UP000266861"/>
    </source>
</evidence>
<sequence>MNNFSRLLTNVNRTSIFPLRLTLEEAILLFNSKRPFNSRKNCHGHILFKILVARECIRLGENNRMIIAGVASHLWKGSTSLEKSEYTDLAQRYGTNNACVKKGESLCTEAFFRPEKSGEWKSIFS</sequence>
<reference evidence="1 2" key="1">
    <citation type="submission" date="2018-08" db="EMBL/GenBank/DDBJ databases">
        <title>Genome and evolution of the arbuscular mycorrhizal fungus Diversispora epigaea (formerly Glomus versiforme) and its bacterial endosymbionts.</title>
        <authorList>
            <person name="Sun X."/>
            <person name="Fei Z."/>
            <person name="Harrison M."/>
        </authorList>
    </citation>
    <scope>NUCLEOTIDE SEQUENCE [LARGE SCALE GENOMIC DNA]</scope>
    <source>
        <strain evidence="1 2">IT104</strain>
    </source>
</reference>
<name>A0A397JLI3_9GLOM</name>
<accession>A0A397JLI3</accession>
<organism evidence="1 2">
    <name type="scientific">Diversispora epigaea</name>
    <dbReference type="NCBI Taxonomy" id="1348612"/>
    <lineage>
        <taxon>Eukaryota</taxon>
        <taxon>Fungi</taxon>
        <taxon>Fungi incertae sedis</taxon>
        <taxon>Mucoromycota</taxon>
        <taxon>Glomeromycotina</taxon>
        <taxon>Glomeromycetes</taxon>
        <taxon>Diversisporales</taxon>
        <taxon>Diversisporaceae</taxon>
        <taxon>Diversispora</taxon>
    </lineage>
</organism>
<evidence type="ECO:0000313" key="1">
    <source>
        <dbReference type="EMBL" id="RHZ87668.1"/>
    </source>
</evidence>